<dbReference type="AlphaFoldDB" id="A0A6S6XU92"/>
<evidence type="ECO:0000313" key="1">
    <source>
        <dbReference type="EMBL" id="CAB1369600.1"/>
    </source>
</evidence>
<dbReference type="EMBL" id="LR778301">
    <property type="protein sequence ID" value="CAB1369600.1"/>
    <property type="molecule type" value="Genomic_DNA"/>
</dbReference>
<sequence length="88" mass="10515">MSFQNLFIPHQRSEEEERWLREEIAEQASLYNKIVKAMDDLAPQRDLWYAEFLERIQTRGFNTDGDIRVKIAPEDIPVKPTRPHKVVY</sequence>
<reference evidence="1 2" key="1">
    <citation type="submission" date="2020-03" db="EMBL/GenBank/DDBJ databases">
        <authorList>
            <consortium name="Genoscope - CEA"/>
            <person name="William W."/>
        </authorList>
    </citation>
    <scope>NUCLEOTIDE SEQUENCE [LARGE SCALE GENOMIC DNA]</scope>
    <source>
        <strain evidence="2">DSM 16959</strain>
    </source>
</reference>
<name>A0A6S6XU92_9PROT</name>
<dbReference type="Proteomes" id="UP000515733">
    <property type="component" value="Chromosome"/>
</dbReference>
<organism evidence="1 2">
    <name type="scientific">Denitratisoma oestradiolicum</name>
    <dbReference type="NCBI Taxonomy" id="311182"/>
    <lineage>
        <taxon>Bacteria</taxon>
        <taxon>Pseudomonadati</taxon>
        <taxon>Pseudomonadota</taxon>
        <taxon>Betaproteobacteria</taxon>
        <taxon>Nitrosomonadales</taxon>
        <taxon>Sterolibacteriaceae</taxon>
        <taxon>Denitratisoma</taxon>
    </lineage>
</organism>
<gene>
    <name evidence="1" type="ORF">DENOEST_2435</name>
</gene>
<dbReference type="RefSeq" id="WP_145771981.1">
    <property type="nucleotide sequence ID" value="NZ_LR778301.1"/>
</dbReference>
<dbReference type="KEGG" id="doe:DENOEST_2435"/>
<keyword evidence="2" id="KW-1185">Reference proteome</keyword>
<evidence type="ECO:0000313" key="2">
    <source>
        <dbReference type="Proteomes" id="UP000515733"/>
    </source>
</evidence>
<accession>A0A6S6XU92</accession>
<protein>
    <submittedName>
        <fullName evidence="1">Uncharacterized protein</fullName>
    </submittedName>
</protein>
<dbReference type="OrthoDB" id="5738884at2"/>
<proteinExistence type="predicted"/>